<sequence length="160" mass="18297">MHKGNIYGTMRSFKGFIDRVLALQGDSSIKKVPLKCINHIHPDHLDRWICNVLRRGVLDLEIFIDDADGDDDFNYLLPQEMFVSRTLVKLKLGNVEWWPGAEGTFLPKLKTLVVNVWGYNDERTEKRLCELASLVVRFGTCFSVLVAAEILSLAFKAEDR</sequence>
<dbReference type="PANTHER" id="PTHR31293">
    <property type="entry name" value="RNI-LIKE SUPERFAMILY PROTEIN"/>
    <property type="match status" value="1"/>
</dbReference>
<reference evidence="2 3" key="1">
    <citation type="journal article" date="2020" name="BMC Genomics">
        <title>Intraspecific diversification of the crop wild relative Brassica cretica Lam. using demographic model selection.</title>
        <authorList>
            <person name="Kioukis A."/>
            <person name="Michalopoulou V.A."/>
            <person name="Briers L."/>
            <person name="Pirintsos S."/>
            <person name="Studholme D.J."/>
            <person name="Pavlidis P."/>
            <person name="Sarris P.F."/>
        </authorList>
    </citation>
    <scope>NUCLEOTIDE SEQUENCE [LARGE SCALE GENOMIC DNA]</scope>
    <source>
        <strain evidence="3">cv. PFS-1207/04</strain>
    </source>
</reference>
<keyword evidence="1" id="KW-0472">Membrane</keyword>
<evidence type="ECO:0008006" key="4">
    <source>
        <dbReference type="Google" id="ProtNLM"/>
    </source>
</evidence>
<name>A0ABQ7AJJ6_BRACR</name>
<dbReference type="Proteomes" id="UP000266723">
    <property type="component" value="Unassembled WGS sequence"/>
</dbReference>
<dbReference type="InterPro" id="IPR055294">
    <property type="entry name" value="FBL60-like"/>
</dbReference>
<evidence type="ECO:0000313" key="2">
    <source>
        <dbReference type="EMBL" id="KAF3497791.1"/>
    </source>
</evidence>
<keyword evidence="1" id="KW-0812">Transmembrane</keyword>
<proteinExistence type="predicted"/>
<accession>A0ABQ7AJJ6</accession>
<evidence type="ECO:0000256" key="1">
    <source>
        <dbReference type="SAM" id="Phobius"/>
    </source>
</evidence>
<keyword evidence="3" id="KW-1185">Reference proteome</keyword>
<dbReference type="PANTHER" id="PTHR31293:SF25">
    <property type="entry name" value="F-BOX_RNI SUPERFAMILY PROTEIN"/>
    <property type="match status" value="1"/>
</dbReference>
<organism evidence="2 3">
    <name type="scientific">Brassica cretica</name>
    <name type="common">Mustard</name>
    <dbReference type="NCBI Taxonomy" id="69181"/>
    <lineage>
        <taxon>Eukaryota</taxon>
        <taxon>Viridiplantae</taxon>
        <taxon>Streptophyta</taxon>
        <taxon>Embryophyta</taxon>
        <taxon>Tracheophyta</taxon>
        <taxon>Spermatophyta</taxon>
        <taxon>Magnoliopsida</taxon>
        <taxon>eudicotyledons</taxon>
        <taxon>Gunneridae</taxon>
        <taxon>Pentapetalae</taxon>
        <taxon>rosids</taxon>
        <taxon>malvids</taxon>
        <taxon>Brassicales</taxon>
        <taxon>Brassicaceae</taxon>
        <taxon>Brassiceae</taxon>
        <taxon>Brassica</taxon>
    </lineage>
</organism>
<protein>
    <recommendedName>
        <fullName evidence="4">FBD domain-containing protein</fullName>
    </recommendedName>
</protein>
<keyword evidence="1" id="KW-1133">Transmembrane helix</keyword>
<comment type="caution">
    <text evidence="2">The sequence shown here is derived from an EMBL/GenBank/DDBJ whole genome shotgun (WGS) entry which is preliminary data.</text>
</comment>
<gene>
    <name evidence="2" type="ORF">DY000_02053756</name>
</gene>
<dbReference type="EMBL" id="QGKV02002055">
    <property type="protein sequence ID" value="KAF3497791.1"/>
    <property type="molecule type" value="Genomic_DNA"/>
</dbReference>
<evidence type="ECO:0000313" key="3">
    <source>
        <dbReference type="Proteomes" id="UP000266723"/>
    </source>
</evidence>
<feature type="transmembrane region" description="Helical" evidence="1">
    <location>
        <begin position="134"/>
        <end position="155"/>
    </location>
</feature>